<feature type="transmembrane region" description="Helical" evidence="4">
    <location>
        <begin position="227"/>
        <end position="260"/>
    </location>
</feature>
<evidence type="ECO:0000259" key="5">
    <source>
        <dbReference type="SMART" id="SM00534"/>
    </source>
</evidence>
<dbReference type="GO" id="GO:0030983">
    <property type="term" value="F:mismatched DNA binding"/>
    <property type="evidence" value="ECO:0007669"/>
    <property type="project" value="InterPro"/>
</dbReference>
<keyword evidence="3" id="KW-0238">DNA-binding</keyword>
<accession>A0A6C2YTE4</accession>
<evidence type="ECO:0000313" key="7">
    <source>
        <dbReference type="Proteomes" id="UP000464378"/>
    </source>
</evidence>
<protein>
    <recommendedName>
        <fullName evidence="5">DNA mismatch repair proteins mutS family domain-containing protein</fullName>
    </recommendedName>
</protein>
<keyword evidence="4" id="KW-1133">Transmembrane helix</keyword>
<dbReference type="InterPro" id="IPR045076">
    <property type="entry name" value="MutS"/>
</dbReference>
<evidence type="ECO:0000313" key="6">
    <source>
        <dbReference type="EMBL" id="VIP04998.1"/>
    </source>
</evidence>
<dbReference type="GO" id="GO:0140664">
    <property type="term" value="F:ATP-dependent DNA damage sensor activity"/>
    <property type="evidence" value="ECO:0007669"/>
    <property type="project" value="InterPro"/>
</dbReference>
<evidence type="ECO:0000256" key="3">
    <source>
        <dbReference type="ARBA" id="ARBA00023125"/>
    </source>
</evidence>
<keyword evidence="7" id="KW-1185">Reference proteome</keyword>
<reference evidence="6" key="1">
    <citation type="submission" date="2019-04" db="EMBL/GenBank/DDBJ databases">
        <authorList>
            <consortium name="Science for Life Laboratories"/>
        </authorList>
    </citation>
    <scope>NUCLEOTIDE SEQUENCE</scope>
    <source>
        <strain evidence="6">MBLW1</strain>
    </source>
</reference>
<dbReference type="PANTHER" id="PTHR11361:SF99">
    <property type="entry name" value="DNA MISMATCH REPAIR PROTEIN"/>
    <property type="match status" value="1"/>
</dbReference>
<feature type="transmembrane region" description="Helical" evidence="4">
    <location>
        <begin position="40"/>
        <end position="57"/>
    </location>
</feature>
<keyword evidence="4" id="KW-0812">Transmembrane</keyword>
<dbReference type="GO" id="GO:0006298">
    <property type="term" value="P:mismatch repair"/>
    <property type="evidence" value="ECO:0007669"/>
    <property type="project" value="InterPro"/>
</dbReference>
<keyword evidence="2" id="KW-0067">ATP-binding</keyword>
<dbReference type="SUPFAM" id="SSF48334">
    <property type="entry name" value="DNA repair protein MutS, domain III"/>
    <property type="match status" value="1"/>
</dbReference>
<dbReference type="SMART" id="SM00534">
    <property type="entry name" value="MUTSac"/>
    <property type="match status" value="1"/>
</dbReference>
<sequence length="603" mass="65429">MNAPTLPPMPAADSVYAERLAERQTESAQLAAQLDRLGQARVGLFLLAGLIGILALGPKWLSGWWLLPLLAGFLVLLIRYDRIEQRLYRAKRAVRYYTLGRERLAGRWAGQGNTGERHLDDGHLFAADLDLFGKNSLFERICAARTRPGETRLAEWLKSPAPREEILARQHAVADLAPRVELRERLAMLGGEIPGSVDTAGLVSWGQSPPVPVPIPWRASIRTLGAANLLAAVAMLTMGLPGVILGGVTLVISVIVILPLSQRIETILTPVESRVGDLNLLAHVLATLEQQAFHAPRLQELHARLMVAGMPPSRQIAELTALVEWLNARRNALFAPIAVLLLWRTQAALSIERWRRISGPAIADWLEAVASMEALSSLAGFAFEEPSHTFPEILDAAPTLEAEELGHPLLPRNRCICNDVAITPPLQLLMISGSNMSGKSTLLRSMGTNLVLALAGGTVRATRMRVTPLAIGATLRVQDSLAEGRSRFFAEITRVRAVLDLLQGPLPVLFLLDEVFHGTNSHDRVIGASAVIRTLLAGGAIGCVTTHDLSLTQTTETLGDTAKNVHFADHFADGQMCFDYTMRPGVVPKSNALALMRAVGLEV</sequence>
<organism evidence="6">
    <name type="scientific">Tuwongella immobilis</name>
    <dbReference type="NCBI Taxonomy" id="692036"/>
    <lineage>
        <taxon>Bacteria</taxon>
        <taxon>Pseudomonadati</taxon>
        <taxon>Planctomycetota</taxon>
        <taxon>Planctomycetia</taxon>
        <taxon>Gemmatales</taxon>
        <taxon>Gemmataceae</taxon>
        <taxon>Tuwongella</taxon>
    </lineage>
</organism>
<dbReference type="InterPro" id="IPR000432">
    <property type="entry name" value="DNA_mismatch_repair_MutS_C"/>
</dbReference>
<evidence type="ECO:0000256" key="4">
    <source>
        <dbReference type="SAM" id="Phobius"/>
    </source>
</evidence>
<dbReference type="EMBL" id="LR593887">
    <property type="protein sequence ID" value="VTS07354.1"/>
    <property type="molecule type" value="Genomic_DNA"/>
</dbReference>
<feature type="transmembrane region" description="Helical" evidence="4">
    <location>
        <begin position="63"/>
        <end position="80"/>
    </location>
</feature>
<dbReference type="Gene3D" id="3.40.50.300">
    <property type="entry name" value="P-loop containing nucleotide triphosphate hydrolases"/>
    <property type="match status" value="1"/>
</dbReference>
<dbReference type="EMBL" id="LR586016">
    <property type="protein sequence ID" value="VIP04998.1"/>
    <property type="molecule type" value="Genomic_DNA"/>
</dbReference>
<evidence type="ECO:0000256" key="1">
    <source>
        <dbReference type="ARBA" id="ARBA00022741"/>
    </source>
</evidence>
<dbReference type="InterPro" id="IPR027417">
    <property type="entry name" value="P-loop_NTPase"/>
</dbReference>
<dbReference type="GO" id="GO:0005829">
    <property type="term" value="C:cytosol"/>
    <property type="evidence" value="ECO:0007669"/>
    <property type="project" value="TreeGrafter"/>
</dbReference>
<dbReference type="PANTHER" id="PTHR11361">
    <property type="entry name" value="DNA MISMATCH REPAIR PROTEIN MUTS FAMILY MEMBER"/>
    <property type="match status" value="1"/>
</dbReference>
<gene>
    <name evidence="6" type="ORF">GMBLW1_41950</name>
</gene>
<keyword evidence="1" id="KW-0547">Nucleotide-binding</keyword>
<dbReference type="SUPFAM" id="SSF52540">
    <property type="entry name" value="P-loop containing nucleoside triphosphate hydrolases"/>
    <property type="match status" value="1"/>
</dbReference>
<name>A0A6C2YTE4_9BACT</name>
<dbReference type="Proteomes" id="UP000464378">
    <property type="component" value="Chromosome"/>
</dbReference>
<dbReference type="RefSeq" id="WP_162660009.1">
    <property type="nucleotide sequence ID" value="NZ_LR593887.1"/>
</dbReference>
<dbReference type="Pfam" id="PF00488">
    <property type="entry name" value="MutS_V"/>
    <property type="match status" value="1"/>
</dbReference>
<dbReference type="KEGG" id="tim:GMBLW1_41950"/>
<evidence type="ECO:0000256" key="2">
    <source>
        <dbReference type="ARBA" id="ARBA00022840"/>
    </source>
</evidence>
<feature type="domain" description="DNA mismatch repair proteins mutS family" evidence="5">
    <location>
        <begin position="426"/>
        <end position="602"/>
    </location>
</feature>
<dbReference type="GO" id="GO:0005524">
    <property type="term" value="F:ATP binding"/>
    <property type="evidence" value="ECO:0007669"/>
    <property type="project" value="UniProtKB-KW"/>
</dbReference>
<proteinExistence type="predicted"/>
<dbReference type="AlphaFoldDB" id="A0A6C2YTE4"/>
<dbReference type="InterPro" id="IPR036187">
    <property type="entry name" value="DNA_mismatch_repair_MutS_sf"/>
</dbReference>
<keyword evidence="4" id="KW-0472">Membrane</keyword>
<dbReference type="InParanoid" id="A0A6C2YTE4"/>